<gene>
    <name evidence="3" type="ORF">GTK09_17620</name>
</gene>
<dbReference type="Proteomes" id="UP000469011">
    <property type="component" value="Unassembled WGS sequence"/>
</dbReference>
<dbReference type="InterPro" id="IPR016071">
    <property type="entry name" value="Staphylococal_nuclease_OB-fold"/>
</dbReference>
<dbReference type="Pfam" id="PF00565">
    <property type="entry name" value="SNase"/>
    <property type="match status" value="1"/>
</dbReference>
<reference evidence="3 4" key="1">
    <citation type="submission" date="2020-01" db="EMBL/GenBank/DDBJ databases">
        <title>Jiella pacifica sp. nov.</title>
        <authorList>
            <person name="Xue Z."/>
            <person name="Zhu S."/>
            <person name="Chen J."/>
            <person name="Yang J."/>
        </authorList>
    </citation>
    <scope>NUCLEOTIDE SEQUENCE [LARGE SCALE GENOMIC DNA]</scope>
    <source>
        <strain evidence="3 4">40Bstr34</strain>
    </source>
</reference>
<name>A0A6N9T6R6_9HYPH</name>
<dbReference type="EMBL" id="JAAAMG010000015">
    <property type="protein sequence ID" value="NDW06242.1"/>
    <property type="molecule type" value="Genomic_DNA"/>
</dbReference>
<feature type="chain" id="PRO_5027072034" evidence="1">
    <location>
        <begin position="22"/>
        <end position="171"/>
    </location>
</feature>
<dbReference type="AlphaFoldDB" id="A0A6N9T6R6"/>
<dbReference type="SUPFAM" id="SSF50199">
    <property type="entry name" value="Staphylococcal nuclease"/>
    <property type="match status" value="1"/>
</dbReference>
<keyword evidence="4" id="KW-1185">Reference proteome</keyword>
<evidence type="ECO:0000256" key="1">
    <source>
        <dbReference type="SAM" id="SignalP"/>
    </source>
</evidence>
<keyword evidence="1" id="KW-0732">Signal</keyword>
<evidence type="ECO:0000313" key="4">
    <source>
        <dbReference type="Proteomes" id="UP000469011"/>
    </source>
</evidence>
<accession>A0A6N9T6R6</accession>
<feature type="domain" description="TNase-like" evidence="2">
    <location>
        <begin position="32"/>
        <end position="171"/>
    </location>
</feature>
<protein>
    <submittedName>
        <fullName evidence="3">Thermonuclease family protein</fullName>
    </submittedName>
</protein>
<evidence type="ECO:0000259" key="2">
    <source>
        <dbReference type="PROSITE" id="PS50830"/>
    </source>
</evidence>
<comment type="caution">
    <text evidence="3">The sequence shown here is derived from an EMBL/GenBank/DDBJ whole genome shotgun (WGS) entry which is preliminary data.</text>
</comment>
<sequence>MRAIAYLALIGCVAAASPGLAGEAAYQREIAGPVAANVVKVRDGDTVEVEAFVWPMQSVHVAVRLRGIDAPEKRGKCAAEKAAAARATARLTELVGAGEVRLSDVSGDKYFGRVLARLSAKGNDDLARTLLKEGLVAPYKGGKRRNWCADADLRSGALHGDDPSALALARR</sequence>
<dbReference type="Gene3D" id="2.40.50.90">
    <property type="match status" value="1"/>
</dbReference>
<organism evidence="3 4">
    <name type="scientific">Jiella pacifica</name>
    <dbReference type="NCBI Taxonomy" id="2696469"/>
    <lineage>
        <taxon>Bacteria</taxon>
        <taxon>Pseudomonadati</taxon>
        <taxon>Pseudomonadota</taxon>
        <taxon>Alphaproteobacteria</taxon>
        <taxon>Hyphomicrobiales</taxon>
        <taxon>Aurantimonadaceae</taxon>
        <taxon>Jiella</taxon>
    </lineage>
</organism>
<dbReference type="SMART" id="SM00318">
    <property type="entry name" value="SNc"/>
    <property type="match status" value="1"/>
</dbReference>
<proteinExistence type="predicted"/>
<evidence type="ECO:0000313" key="3">
    <source>
        <dbReference type="EMBL" id="NDW06242.1"/>
    </source>
</evidence>
<feature type="signal peptide" evidence="1">
    <location>
        <begin position="1"/>
        <end position="21"/>
    </location>
</feature>
<dbReference type="InterPro" id="IPR035437">
    <property type="entry name" value="SNase_OB-fold_sf"/>
</dbReference>
<dbReference type="RefSeq" id="WP_163464775.1">
    <property type="nucleotide sequence ID" value="NZ_JAAAMG010000015.1"/>
</dbReference>
<dbReference type="PROSITE" id="PS50830">
    <property type="entry name" value="TNASE_3"/>
    <property type="match status" value="1"/>
</dbReference>